<dbReference type="PROSITE" id="PS50835">
    <property type="entry name" value="IG_LIKE"/>
    <property type="match status" value="1"/>
</dbReference>
<dbReference type="InterPro" id="IPR036179">
    <property type="entry name" value="Ig-like_dom_sf"/>
</dbReference>
<comment type="caution">
    <text evidence="2">The sequence shown here is derived from an EMBL/GenBank/DDBJ whole genome shotgun (WGS) entry which is preliminary data.</text>
</comment>
<dbReference type="AlphaFoldDB" id="A0A444UV81"/>
<dbReference type="InterPro" id="IPR007110">
    <property type="entry name" value="Ig-like_dom"/>
</dbReference>
<dbReference type="SUPFAM" id="SSF48726">
    <property type="entry name" value="Immunoglobulin"/>
    <property type="match status" value="1"/>
</dbReference>
<dbReference type="Pfam" id="PF07679">
    <property type="entry name" value="I-set"/>
    <property type="match status" value="1"/>
</dbReference>
<dbReference type="EMBL" id="SCEB01007140">
    <property type="protein sequence ID" value="RXM92037.1"/>
    <property type="molecule type" value="Genomic_DNA"/>
</dbReference>
<evidence type="ECO:0000313" key="3">
    <source>
        <dbReference type="Proteomes" id="UP000289886"/>
    </source>
</evidence>
<organism evidence="2 3">
    <name type="scientific">Acipenser ruthenus</name>
    <name type="common">Sterlet sturgeon</name>
    <dbReference type="NCBI Taxonomy" id="7906"/>
    <lineage>
        <taxon>Eukaryota</taxon>
        <taxon>Metazoa</taxon>
        <taxon>Chordata</taxon>
        <taxon>Craniata</taxon>
        <taxon>Vertebrata</taxon>
        <taxon>Euteleostomi</taxon>
        <taxon>Actinopterygii</taxon>
        <taxon>Chondrostei</taxon>
        <taxon>Acipenseriformes</taxon>
        <taxon>Acipenseridae</taxon>
        <taxon>Acipenser</taxon>
    </lineage>
</organism>
<protein>
    <submittedName>
        <fullName evidence="2">Netrin receptor DCC</fullName>
    </submittedName>
</protein>
<keyword evidence="3" id="KW-1185">Reference proteome</keyword>
<proteinExistence type="predicted"/>
<accession>A0A444UV81</accession>
<keyword evidence="2" id="KW-0675">Receptor</keyword>
<sequence>MPLVHWQKNREDLPVDLDDDSRVVVLPSGALQVSRVQPPDSATYRCLAENPGSSRTGNDAELKVLPGKDVLAV</sequence>
<feature type="domain" description="Ig-like" evidence="1">
    <location>
        <begin position="1"/>
        <end position="63"/>
    </location>
</feature>
<reference evidence="2 3" key="1">
    <citation type="submission" date="2019-01" db="EMBL/GenBank/DDBJ databases">
        <title>Draft Genome and Complete Hox-Cluster Characterization of the Sterlet Sturgeon (Acipenser ruthenus).</title>
        <authorList>
            <person name="Wei Q."/>
        </authorList>
    </citation>
    <scope>NUCLEOTIDE SEQUENCE [LARGE SCALE GENOMIC DNA]</scope>
    <source>
        <strain evidence="2">WHYD16114868_AA</strain>
        <tissue evidence="2">Blood</tissue>
    </source>
</reference>
<name>A0A444UV81_ACIRT</name>
<gene>
    <name evidence="2" type="ORF">EOD39_20556</name>
</gene>
<dbReference type="InterPro" id="IPR013098">
    <property type="entry name" value="Ig_I-set"/>
</dbReference>
<dbReference type="Gene3D" id="2.60.40.10">
    <property type="entry name" value="Immunoglobulins"/>
    <property type="match status" value="1"/>
</dbReference>
<dbReference type="CDD" id="cd00096">
    <property type="entry name" value="Ig"/>
    <property type="match status" value="1"/>
</dbReference>
<evidence type="ECO:0000259" key="1">
    <source>
        <dbReference type="PROSITE" id="PS50835"/>
    </source>
</evidence>
<evidence type="ECO:0000313" key="2">
    <source>
        <dbReference type="EMBL" id="RXM92037.1"/>
    </source>
</evidence>
<dbReference type="InterPro" id="IPR013783">
    <property type="entry name" value="Ig-like_fold"/>
</dbReference>
<dbReference type="Proteomes" id="UP000289886">
    <property type="component" value="Unassembled WGS sequence"/>
</dbReference>